<evidence type="ECO:0000313" key="2">
    <source>
        <dbReference type="Proteomes" id="UP000800981"/>
    </source>
</evidence>
<name>A0ABX0GTI4_9ACTN</name>
<accession>A0ABX0GTI4</accession>
<sequence length="170" mass="19007">MMTDAVPAATLEAIGRVAVECTMLETIVWMIGSGDPLSLLKPAPDYASWHKVRRLYCRRTGAWPENLKARGDQLLDEVEGLRELRNSVVHAQLITVGGNQQWVHARSHSIKPFDHEAVERLLDDIEITGGRALALFATALENGVYTREELVAASDEEQLEMMRLIDELSQ</sequence>
<proteinExistence type="predicted"/>
<evidence type="ECO:0000313" key="1">
    <source>
        <dbReference type="EMBL" id="NHC13134.1"/>
    </source>
</evidence>
<evidence type="ECO:0008006" key="3">
    <source>
        <dbReference type="Google" id="ProtNLM"/>
    </source>
</evidence>
<dbReference type="EMBL" id="JAANNP010000001">
    <property type="protein sequence ID" value="NHC13134.1"/>
    <property type="molecule type" value="Genomic_DNA"/>
</dbReference>
<keyword evidence="2" id="KW-1185">Reference proteome</keyword>
<dbReference type="RefSeq" id="WP_166278668.1">
    <property type="nucleotide sequence ID" value="NZ_JAANNP010000001.1"/>
</dbReference>
<reference evidence="1 2" key="1">
    <citation type="submission" date="2020-03" db="EMBL/GenBank/DDBJ databases">
        <title>Two novel Motilibacter sp.</title>
        <authorList>
            <person name="Liu S."/>
        </authorList>
    </citation>
    <scope>NUCLEOTIDE SEQUENCE [LARGE SCALE GENOMIC DNA]</scope>
    <source>
        <strain evidence="1 2">E257</strain>
    </source>
</reference>
<comment type="caution">
    <text evidence="1">The sequence shown here is derived from an EMBL/GenBank/DDBJ whole genome shotgun (WGS) entry which is preliminary data.</text>
</comment>
<organism evidence="1 2">
    <name type="scientific">Motilibacter deserti</name>
    <dbReference type="NCBI Taxonomy" id="2714956"/>
    <lineage>
        <taxon>Bacteria</taxon>
        <taxon>Bacillati</taxon>
        <taxon>Actinomycetota</taxon>
        <taxon>Actinomycetes</taxon>
        <taxon>Motilibacterales</taxon>
        <taxon>Motilibacteraceae</taxon>
        <taxon>Motilibacter</taxon>
    </lineage>
</organism>
<protein>
    <recommendedName>
        <fullName evidence="3">Abi-like protein</fullName>
    </recommendedName>
</protein>
<gene>
    <name evidence="1" type="ORF">G9H71_04990</name>
</gene>
<dbReference type="Proteomes" id="UP000800981">
    <property type="component" value="Unassembled WGS sequence"/>
</dbReference>